<dbReference type="Proteomes" id="UP000006798">
    <property type="component" value="Plasmid pBB1"/>
</dbReference>
<protein>
    <submittedName>
        <fullName evidence="1">Uncharacterized protein</fullName>
    </submittedName>
</protein>
<gene>
    <name evidence="1" type="ordered locus">CNE_BB1p05340</name>
</gene>
<dbReference type="KEGG" id="cnc:CNE_BB1p05340"/>
<name>F8GX84_CUPNN</name>
<geneLocation type="plasmid" evidence="1 2">
    <name>pBB1</name>
</geneLocation>
<sequence length="292" mass="32013">MLGLHCSSVYRLRRRFLADPVASALIPHSSGPKVGDLRIAATIENIVNEVLTDWLPRQPHLAHPLLGLCVEIRKRCAGASVCPPSRSTISRRWAAHRNAGAASSGRVQPPLSKSSQVRKITVLNMPETIATERERAIVRVLHPLGTGPLSRQQAKKAGDLLGVHRSTIYRLRRLFLVNPVASALIRHDPGPKAGDRRLAATIEKIVSDVLTDWLPRQPHLAHPLRELCLEIRKRCAGASVSPPSRPTISRRWAAQWQAEAQSSARVRVRRRVTESKAGGIDHGLADPCVGAV</sequence>
<organism evidence="1 2">
    <name type="scientific">Cupriavidus necator (strain ATCC 43291 / DSM 13513 / CCUG 52238 / LMG 8453 / N-1)</name>
    <name type="common">Ralstonia eutropha</name>
    <dbReference type="NCBI Taxonomy" id="1042878"/>
    <lineage>
        <taxon>Bacteria</taxon>
        <taxon>Pseudomonadati</taxon>
        <taxon>Pseudomonadota</taxon>
        <taxon>Betaproteobacteria</taxon>
        <taxon>Burkholderiales</taxon>
        <taxon>Burkholderiaceae</taxon>
        <taxon>Cupriavidus</taxon>
    </lineage>
</organism>
<keyword evidence="1" id="KW-0614">Plasmid</keyword>
<dbReference type="HOGENOM" id="CLU_067288_0_0_4"/>
<accession>F8GX84</accession>
<reference evidence="1 2" key="1">
    <citation type="journal article" date="2011" name="J. Bacteriol.">
        <title>Complete genome sequence of the type strain Cupriavidus necator N-1.</title>
        <authorList>
            <person name="Poehlein A."/>
            <person name="Kusian B."/>
            <person name="Friedrich B."/>
            <person name="Daniel R."/>
            <person name="Bowien B."/>
        </authorList>
    </citation>
    <scope>NUCLEOTIDE SEQUENCE [LARGE SCALE GENOMIC DNA]</scope>
    <source>
        <strain evidence="2">ATCC 43291 / DSM 13513 / CCUG 52238 / LMG 8453 / N-1</strain>
        <plasmid evidence="1 2">pBB1</plasmid>
    </source>
</reference>
<dbReference type="AlphaFoldDB" id="F8GX84"/>
<proteinExistence type="predicted"/>
<evidence type="ECO:0000313" key="1">
    <source>
        <dbReference type="EMBL" id="AEI81954.1"/>
    </source>
</evidence>
<dbReference type="EMBL" id="CP002879">
    <property type="protein sequence ID" value="AEI81954.1"/>
    <property type="molecule type" value="Genomic_DNA"/>
</dbReference>
<evidence type="ECO:0000313" key="2">
    <source>
        <dbReference type="Proteomes" id="UP000006798"/>
    </source>
</evidence>